<evidence type="ECO:0000313" key="2">
    <source>
        <dbReference type="Proteomes" id="UP000199687"/>
    </source>
</evidence>
<feature type="non-terminal residue" evidence="1">
    <location>
        <position position="43"/>
    </location>
</feature>
<dbReference type="STRING" id="531814.SAMN04487944_11081"/>
<protein>
    <submittedName>
        <fullName evidence="1">Uncharacterized protein</fullName>
    </submittedName>
</protein>
<dbReference type="AlphaFoldDB" id="A0A1H9S5Q8"/>
<keyword evidence="2" id="KW-1185">Reference proteome</keyword>
<dbReference type="Proteomes" id="UP000199687">
    <property type="component" value="Unassembled WGS sequence"/>
</dbReference>
<name>A0A1H9S5Q8_9BACI</name>
<proteinExistence type="predicted"/>
<sequence>MLAGGWRLNIMSIKSKGAKRFSRPPKVIARKKKGAKRFRRPPK</sequence>
<dbReference type="EMBL" id="FOGL01000010">
    <property type="protein sequence ID" value="SER79683.1"/>
    <property type="molecule type" value="Genomic_DNA"/>
</dbReference>
<reference evidence="1 2" key="1">
    <citation type="submission" date="2016-10" db="EMBL/GenBank/DDBJ databases">
        <authorList>
            <person name="de Groot N.N."/>
        </authorList>
    </citation>
    <scope>NUCLEOTIDE SEQUENCE [LARGE SCALE GENOMIC DNA]</scope>
    <source>
        <strain evidence="1 2">CGMCC 1.7727</strain>
    </source>
</reference>
<evidence type="ECO:0000313" key="1">
    <source>
        <dbReference type="EMBL" id="SER79683.1"/>
    </source>
</evidence>
<gene>
    <name evidence="1" type="ORF">SAMN04487944_11081</name>
</gene>
<organism evidence="1 2">
    <name type="scientific">Gracilibacillus ureilyticus</name>
    <dbReference type="NCBI Taxonomy" id="531814"/>
    <lineage>
        <taxon>Bacteria</taxon>
        <taxon>Bacillati</taxon>
        <taxon>Bacillota</taxon>
        <taxon>Bacilli</taxon>
        <taxon>Bacillales</taxon>
        <taxon>Bacillaceae</taxon>
        <taxon>Gracilibacillus</taxon>
    </lineage>
</organism>
<accession>A0A1H9S5Q8</accession>